<evidence type="ECO:0000313" key="4">
    <source>
        <dbReference type="EMBL" id="CAI5451846.1"/>
    </source>
</evidence>
<dbReference type="AlphaFoldDB" id="A0A9P1IW68"/>
<gene>
    <name evidence="4" type="ORF">CAMP_LOCUS14483</name>
</gene>
<dbReference type="SUPFAM" id="SSF101447">
    <property type="entry name" value="Formin homology 2 domain (FH2 domain)"/>
    <property type="match status" value="1"/>
</dbReference>
<feature type="compositionally biased region" description="Polar residues" evidence="1">
    <location>
        <begin position="250"/>
        <end position="262"/>
    </location>
</feature>
<sequence length="285" mass="29758">MRSSIVILLFGLSVASAFLFPSMGGGGGGCGCGAPPPPPSCGGGCGAPPPPPSCGGGCGAPPPPPSCGGGCGAPPPPPSCGGGCAAPPPPPPPPPPPSCGGGCGAPPPPPSCGGGCRLKREAENLVAHDDAQKCNNEELRLILQDNIKEDIKDSVKTIKDKLENASDFVVSCSEKETPFTGDADDFCQFKKDKEEKKEEEKVEEPNKEEEKEVKKEESTEEKKEVGGGSRSVRNPWIPPIPRIPYPQYRSVRTPSSNVNLQENVEEKSAPKELEPKKDEDETKKN</sequence>
<organism evidence="4 5">
    <name type="scientific">Caenorhabditis angaria</name>
    <dbReference type="NCBI Taxonomy" id="860376"/>
    <lineage>
        <taxon>Eukaryota</taxon>
        <taxon>Metazoa</taxon>
        <taxon>Ecdysozoa</taxon>
        <taxon>Nematoda</taxon>
        <taxon>Chromadorea</taxon>
        <taxon>Rhabditida</taxon>
        <taxon>Rhabditina</taxon>
        <taxon>Rhabditomorpha</taxon>
        <taxon>Rhabditoidea</taxon>
        <taxon>Rhabditidae</taxon>
        <taxon>Peloderinae</taxon>
        <taxon>Caenorhabditis</taxon>
    </lineage>
</organism>
<reference evidence="4" key="1">
    <citation type="submission" date="2022-11" db="EMBL/GenBank/DDBJ databases">
        <authorList>
            <person name="Kikuchi T."/>
        </authorList>
    </citation>
    <scope>NUCLEOTIDE SEQUENCE</scope>
    <source>
        <strain evidence="4">PS1010</strain>
    </source>
</reference>
<evidence type="ECO:0000259" key="3">
    <source>
        <dbReference type="Pfam" id="PF04155"/>
    </source>
</evidence>
<feature type="signal peptide" evidence="2">
    <location>
        <begin position="1"/>
        <end position="17"/>
    </location>
</feature>
<accession>A0A9P1IW68</accession>
<proteinExistence type="predicted"/>
<keyword evidence="5" id="KW-1185">Reference proteome</keyword>
<name>A0A9P1IW68_9PELO</name>
<feature type="domain" description="Ground-like" evidence="3">
    <location>
        <begin position="132"/>
        <end position="193"/>
    </location>
</feature>
<evidence type="ECO:0000256" key="2">
    <source>
        <dbReference type="SAM" id="SignalP"/>
    </source>
</evidence>
<dbReference type="PROSITE" id="PS51257">
    <property type="entry name" value="PROKAR_LIPOPROTEIN"/>
    <property type="match status" value="1"/>
</dbReference>
<evidence type="ECO:0000256" key="1">
    <source>
        <dbReference type="SAM" id="MobiDB-lite"/>
    </source>
</evidence>
<feature type="region of interest" description="Disordered" evidence="1">
    <location>
        <begin position="193"/>
        <end position="285"/>
    </location>
</feature>
<dbReference type="EMBL" id="CANHGI010000005">
    <property type="protein sequence ID" value="CAI5451846.1"/>
    <property type="molecule type" value="Genomic_DNA"/>
</dbReference>
<evidence type="ECO:0000313" key="5">
    <source>
        <dbReference type="Proteomes" id="UP001152747"/>
    </source>
</evidence>
<keyword evidence="2" id="KW-0732">Signal</keyword>
<dbReference type="InterPro" id="IPR007284">
    <property type="entry name" value="Ground-like_dom"/>
</dbReference>
<feature type="compositionally biased region" description="Pro residues" evidence="1">
    <location>
        <begin position="86"/>
        <end position="98"/>
    </location>
</feature>
<feature type="region of interest" description="Disordered" evidence="1">
    <location>
        <begin position="81"/>
        <end position="102"/>
    </location>
</feature>
<feature type="chain" id="PRO_5040212021" description="Ground-like domain-containing protein" evidence="2">
    <location>
        <begin position="18"/>
        <end position="285"/>
    </location>
</feature>
<dbReference type="Pfam" id="PF04155">
    <property type="entry name" value="Ground-like"/>
    <property type="match status" value="1"/>
</dbReference>
<feature type="compositionally biased region" description="Basic and acidic residues" evidence="1">
    <location>
        <begin position="193"/>
        <end position="225"/>
    </location>
</feature>
<feature type="compositionally biased region" description="Basic and acidic residues" evidence="1">
    <location>
        <begin position="264"/>
        <end position="285"/>
    </location>
</feature>
<dbReference type="Proteomes" id="UP001152747">
    <property type="component" value="Unassembled WGS sequence"/>
</dbReference>
<comment type="caution">
    <text evidence="4">The sequence shown here is derived from an EMBL/GenBank/DDBJ whole genome shotgun (WGS) entry which is preliminary data.</text>
</comment>
<protein>
    <recommendedName>
        <fullName evidence="3">Ground-like domain-containing protein</fullName>
    </recommendedName>
</protein>
<dbReference type="OrthoDB" id="5865457at2759"/>